<feature type="compositionally biased region" description="Basic and acidic residues" evidence="9">
    <location>
        <begin position="281"/>
        <end position="290"/>
    </location>
</feature>
<evidence type="ECO:0000256" key="3">
    <source>
        <dbReference type="ARBA" id="ARBA00022723"/>
    </source>
</evidence>
<feature type="compositionally biased region" description="Basic and acidic residues" evidence="9">
    <location>
        <begin position="187"/>
        <end position="207"/>
    </location>
</feature>
<evidence type="ECO:0000256" key="7">
    <source>
        <dbReference type="ARBA" id="ARBA00022884"/>
    </source>
</evidence>
<dbReference type="InterPro" id="IPR041093">
    <property type="entry name" value="Dis3l2-like_C"/>
</dbReference>
<keyword evidence="6 8" id="KW-0460">Magnesium</keyword>
<dbReference type="Pfam" id="PF00773">
    <property type="entry name" value="RNB"/>
    <property type="match status" value="1"/>
</dbReference>
<feature type="compositionally biased region" description="Polar residues" evidence="9">
    <location>
        <begin position="480"/>
        <end position="489"/>
    </location>
</feature>
<evidence type="ECO:0000259" key="10">
    <source>
        <dbReference type="SMART" id="SM00955"/>
    </source>
</evidence>
<accession>K1QJR1</accession>
<feature type="binding site" evidence="8">
    <location>
        <position position="687"/>
    </location>
    <ligand>
        <name>Mg(2+)</name>
        <dbReference type="ChEBI" id="CHEBI:18420"/>
    </ligand>
</feature>
<keyword evidence="1 8" id="KW-0963">Cytoplasm</keyword>
<comment type="subcellular location">
    <subcellularLocation>
        <location evidence="8">Cytoplasm</location>
    </subcellularLocation>
    <subcellularLocation>
        <location evidence="8">Cytoplasm</location>
        <location evidence="8">P-body</location>
    </subcellularLocation>
</comment>
<dbReference type="EC" id="3.1.13.-" evidence="8"/>
<dbReference type="FunFam" id="2.40.50.700:FF:000003">
    <property type="entry name" value="DIS3-like exonuclease 2"/>
    <property type="match status" value="1"/>
</dbReference>
<feature type="compositionally biased region" description="Polar residues" evidence="9">
    <location>
        <begin position="137"/>
        <end position="158"/>
    </location>
</feature>
<proteinExistence type="inferred from homology"/>
<protein>
    <recommendedName>
        <fullName evidence="8">DIS3-like exonuclease 2</fullName>
        <ecNumber evidence="8">3.1.13.-</ecNumber>
    </recommendedName>
</protein>
<evidence type="ECO:0000256" key="9">
    <source>
        <dbReference type="SAM" id="MobiDB-lite"/>
    </source>
</evidence>
<dbReference type="InterPro" id="IPR041505">
    <property type="entry name" value="Dis3_CSD2"/>
</dbReference>
<dbReference type="Gene3D" id="2.40.50.140">
    <property type="entry name" value="Nucleic acid-binding proteins"/>
    <property type="match status" value="1"/>
</dbReference>
<keyword evidence="4 8" id="KW-0378">Hydrolase</keyword>
<dbReference type="Gene3D" id="2.40.50.690">
    <property type="match status" value="1"/>
</dbReference>
<keyword evidence="2 8" id="KW-0540">Nuclease</keyword>
<dbReference type="InParanoid" id="K1QJR1"/>
<dbReference type="GO" id="GO:0000175">
    <property type="term" value="F:3'-5'-RNA exonuclease activity"/>
    <property type="evidence" value="ECO:0007669"/>
    <property type="project" value="UniProtKB-UniRule"/>
</dbReference>
<evidence type="ECO:0000256" key="4">
    <source>
        <dbReference type="ARBA" id="ARBA00022801"/>
    </source>
</evidence>
<feature type="compositionally biased region" description="Low complexity" evidence="9">
    <location>
        <begin position="353"/>
        <end position="364"/>
    </location>
</feature>
<feature type="region of interest" description="Disordered" evidence="9">
    <location>
        <begin position="1"/>
        <end position="163"/>
    </location>
</feature>
<evidence type="ECO:0000256" key="5">
    <source>
        <dbReference type="ARBA" id="ARBA00022839"/>
    </source>
</evidence>
<comment type="similarity">
    <text evidence="8">Belongs to the RNR ribonuclease family. DIS3L2 subfamily.</text>
</comment>
<feature type="region of interest" description="Disordered" evidence="9">
    <location>
        <begin position="454"/>
        <end position="501"/>
    </location>
</feature>
<keyword evidence="8" id="KW-0464">Manganese</keyword>
<dbReference type="SUPFAM" id="SSF50249">
    <property type="entry name" value="Nucleic acid-binding proteins"/>
    <property type="match status" value="3"/>
</dbReference>
<dbReference type="GO" id="GO:0010587">
    <property type="term" value="P:miRNA catabolic process"/>
    <property type="evidence" value="ECO:0007669"/>
    <property type="project" value="TreeGrafter"/>
</dbReference>
<dbReference type="HOGENOM" id="CLU_002333_5_2_1"/>
<dbReference type="InterPro" id="IPR033771">
    <property type="entry name" value="Rrp44_CSD1"/>
</dbReference>
<dbReference type="FunFam" id="2.40.50.690:FF:000007">
    <property type="entry name" value="DIS3-like exonuclease 2"/>
    <property type="match status" value="1"/>
</dbReference>
<evidence type="ECO:0000256" key="1">
    <source>
        <dbReference type="ARBA" id="ARBA00022490"/>
    </source>
</evidence>
<dbReference type="HAMAP" id="MF_03045">
    <property type="entry name" value="DIS3L2"/>
    <property type="match status" value="1"/>
</dbReference>
<dbReference type="PANTHER" id="PTHR23355:SF9">
    <property type="entry name" value="DIS3-LIKE EXONUCLEASE 2"/>
    <property type="match status" value="1"/>
</dbReference>
<feature type="site" description="Important for catalytic activity" evidence="8">
    <location>
        <position position="695"/>
    </location>
</feature>
<evidence type="ECO:0000313" key="11">
    <source>
        <dbReference type="EMBL" id="EKC29095.1"/>
    </source>
</evidence>
<feature type="compositionally biased region" description="Basic and acidic residues" evidence="9">
    <location>
        <begin position="122"/>
        <end position="131"/>
    </location>
</feature>
<dbReference type="EMBL" id="JH816104">
    <property type="protein sequence ID" value="EKC29095.1"/>
    <property type="molecule type" value="Genomic_DNA"/>
</dbReference>
<reference evidence="11" key="1">
    <citation type="journal article" date="2012" name="Nature">
        <title>The oyster genome reveals stress adaptation and complexity of shell formation.</title>
        <authorList>
            <person name="Zhang G."/>
            <person name="Fang X."/>
            <person name="Guo X."/>
            <person name="Li L."/>
            <person name="Luo R."/>
            <person name="Xu F."/>
            <person name="Yang P."/>
            <person name="Zhang L."/>
            <person name="Wang X."/>
            <person name="Qi H."/>
            <person name="Xiong Z."/>
            <person name="Que H."/>
            <person name="Xie Y."/>
            <person name="Holland P.W."/>
            <person name="Paps J."/>
            <person name="Zhu Y."/>
            <person name="Wu F."/>
            <person name="Chen Y."/>
            <person name="Wang J."/>
            <person name="Peng C."/>
            <person name="Meng J."/>
            <person name="Yang L."/>
            <person name="Liu J."/>
            <person name="Wen B."/>
            <person name="Zhang N."/>
            <person name="Huang Z."/>
            <person name="Zhu Q."/>
            <person name="Feng Y."/>
            <person name="Mount A."/>
            <person name="Hedgecock D."/>
            <person name="Xu Z."/>
            <person name="Liu Y."/>
            <person name="Domazet-Loso T."/>
            <person name="Du Y."/>
            <person name="Sun X."/>
            <person name="Zhang S."/>
            <person name="Liu B."/>
            <person name="Cheng P."/>
            <person name="Jiang X."/>
            <person name="Li J."/>
            <person name="Fan D."/>
            <person name="Wang W."/>
            <person name="Fu W."/>
            <person name="Wang T."/>
            <person name="Wang B."/>
            <person name="Zhang J."/>
            <person name="Peng Z."/>
            <person name="Li Y."/>
            <person name="Li N."/>
            <person name="Wang J."/>
            <person name="Chen M."/>
            <person name="He Y."/>
            <person name="Tan F."/>
            <person name="Song X."/>
            <person name="Zheng Q."/>
            <person name="Huang R."/>
            <person name="Yang H."/>
            <person name="Du X."/>
            <person name="Chen L."/>
            <person name="Yang M."/>
            <person name="Gaffney P.M."/>
            <person name="Wang S."/>
            <person name="Luo L."/>
            <person name="She Z."/>
            <person name="Ming Y."/>
            <person name="Huang W."/>
            <person name="Zhang S."/>
            <person name="Huang B."/>
            <person name="Zhang Y."/>
            <person name="Qu T."/>
            <person name="Ni P."/>
            <person name="Miao G."/>
            <person name="Wang J."/>
            <person name="Wang Q."/>
            <person name="Steinberg C.E."/>
            <person name="Wang H."/>
            <person name="Li N."/>
            <person name="Qian L."/>
            <person name="Zhang G."/>
            <person name="Li Y."/>
            <person name="Yang H."/>
            <person name="Liu X."/>
            <person name="Wang J."/>
            <person name="Yin Y."/>
            <person name="Wang J."/>
        </authorList>
    </citation>
    <scope>NUCLEOTIDE SEQUENCE [LARGE SCALE GENOMIC DNA]</scope>
    <source>
        <strain evidence="11">05x7-T-G4-1.051#20</strain>
    </source>
</reference>
<dbReference type="GO" id="GO:0046872">
    <property type="term" value="F:metal ion binding"/>
    <property type="evidence" value="ECO:0007669"/>
    <property type="project" value="UniProtKB-KW"/>
</dbReference>
<feature type="compositionally biased region" description="Basic and acidic residues" evidence="9">
    <location>
        <begin position="254"/>
        <end position="273"/>
    </location>
</feature>
<evidence type="ECO:0000256" key="8">
    <source>
        <dbReference type="HAMAP-Rule" id="MF_03045"/>
    </source>
</evidence>
<dbReference type="AlphaFoldDB" id="K1QJR1"/>
<comment type="cofactor">
    <cofactor evidence="8">
        <name>Mg(2+)</name>
        <dbReference type="ChEBI" id="CHEBI:18420"/>
    </cofactor>
    <cofactor evidence="8">
        <name>Mn(2+)</name>
        <dbReference type="ChEBI" id="CHEBI:29035"/>
    </cofactor>
</comment>
<dbReference type="InterPro" id="IPR028591">
    <property type="entry name" value="DIS3L2"/>
</dbReference>
<dbReference type="Pfam" id="PF17849">
    <property type="entry name" value="OB_Dis3"/>
    <property type="match status" value="1"/>
</dbReference>
<keyword evidence="7 8" id="KW-0694">RNA-binding</keyword>
<feature type="compositionally biased region" description="Basic and acidic residues" evidence="9">
    <location>
        <begin position="454"/>
        <end position="464"/>
    </location>
</feature>
<dbReference type="InterPro" id="IPR022966">
    <property type="entry name" value="RNase_II/R_CS"/>
</dbReference>
<dbReference type="Pfam" id="PF17216">
    <property type="entry name" value="Rrp44_CSD1"/>
    <property type="match status" value="1"/>
</dbReference>
<dbReference type="PANTHER" id="PTHR23355">
    <property type="entry name" value="RIBONUCLEASE"/>
    <property type="match status" value="1"/>
</dbReference>
<dbReference type="PROSITE" id="PS01175">
    <property type="entry name" value="RIBONUCLEASE_II"/>
    <property type="match status" value="1"/>
</dbReference>
<keyword evidence="3 8" id="KW-0479">Metal-binding</keyword>
<dbReference type="GO" id="GO:0008266">
    <property type="term" value="F:poly(U) RNA binding"/>
    <property type="evidence" value="ECO:0007669"/>
    <property type="project" value="UniProtKB-ARBA"/>
</dbReference>
<dbReference type="Pfam" id="PF17877">
    <property type="entry name" value="Dis3l2_C_term"/>
    <property type="match status" value="1"/>
</dbReference>
<dbReference type="GO" id="GO:0000932">
    <property type="term" value="C:P-body"/>
    <property type="evidence" value="ECO:0007669"/>
    <property type="project" value="UniProtKB-SubCell"/>
</dbReference>
<feature type="compositionally biased region" description="Basic and acidic residues" evidence="9">
    <location>
        <begin position="330"/>
        <end position="339"/>
    </location>
</feature>
<dbReference type="InterPro" id="IPR050180">
    <property type="entry name" value="RNR_Ribonuclease"/>
</dbReference>
<evidence type="ECO:0000256" key="6">
    <source>
        <dbReference type="ARBA" id="ARBA00022842"/>
    </source>
</evidence>
<feature type="compositionally biased region" description="Basic and acidic residues" evidence="9">
    <location>
        <begin position="298"/>
        <end position="315"/>
    </location>
</feature>
<sequence length="1174" mass="133202">MNKMLNSGVKATLSAEYSYSGQKKRKEMASKDTNSQLLGKDEIDNCRVVDSQNNAKTVAPSADNTKAKTSRPKEKVGSYTQLLRQHQKKSPRNMEDPEQKKSSKAAKKKVCEMIVESTQRSLENEGRKCSGMDDTTPAGNIASSTPISDGSKSSNNGTYPDVKSELSSLSVNVVKNDSQLVAGSQAEFKDGEKSAKSKTEIRPDSGKSKQNPQGAESSGERQKNEKGVMKGDKKKELLDKADRPKSGKSRQSNRRNEEFVDNVLESREEESSGKKTKRNKCKQDVKESESRSTSGNENESKHNEPEAEKSGDCRPRSGKSTKGRNPQGGPKKELSEKQDNNSQRRGHNRGKQNMKGQQQNNNRGPSSKFQPAFEPYWSKEEVSAGLKRGELLQGQFRINVKNYEECFIDHPDGTRDVLIHGTKDRNRAFHGDIVAVQLKDKMEWRVHEKHLTDLDEEHRQKNGEEEVSNSMKSGDVATGATGNSTNVNNDGRKSDSKMNTPKKKYLSVQGALTNNSPVVKSLFHSEEKDDDLENKLLQPTARVVAIIEKRNNRACTGNIMLMTDKSRDWAFFRPIDSRMPRMRVPMSECPKDFYERPDDHKNTLFICRIVDWKDNMQAFGSLMKSLGEAGEIEPETEGMLIENDVDFSEFPQEAIDSLPVQQLPWRIPAEEYEYRRDFRSQCVFTIDPSTARDLDDALSCEQLPDGNFEVGVHIADVSYFLKEGTILDKIAGHRATSVYLVQKVIPMLPRILCEQLCSLNPDEDRLTFSVVWKMSEKGEIYEEWFGRSVIKSCCKLAYEHAQGFIEQPDKEWAIEELPPISEKFSVQQIKERTLNLHKIAQNLRKNRAESGALRLDQVKLQFCLNDETGLPNGYSIYQQKDSNRLVEEFMLLANMAVAHKTHKTFPQKALLRRHPPPKSKMMEDLRDLCKCLGVPIDITSSQTLQRSLWSYLGNDEFSAARMQVLVSMCSKPMQNALYFCTGCLEDEELYRHYALNVPLYTHFTSPIRRYADVLVHRTLSAVLGYTPEIKLSPVEINKQALQCNEKKTNSKRVQEMSVDLYFSVFVKEAGPFEERAMVMGVYDKSFDIFILKFGVSKRVYTDKLDIKDKTFLKEQKESVLTLIWNPEEEGGESVQEQVTIFSLVDCVTIKPPHKRKKQQPEAELSAQMDNLDLS</sequence>
<comment type="function">
    <text evidence="8">3'-5'-exoribonuclease that specifically recognizes RNAs polyuridylated at their 3' end and mediates their degradation. Component of an exosome-independent RNA degradation pathway that mediates degradation of cytoplasmic mRNAs that have been deadenylated and subsequently uridylated at their 3'.</text>
</comment>
<dbReference type="SMART" id="SM00955">
    <property type="entry name" value="RNB"/>
    <property type="match status" value="1"/>
</dbReference>
<feature type="domain" description="RNB" evidence="10">
    <location>
        <begin position="675"/>
        <end position="1025"/>
    </location>
</feature>
<feature type="compositionally biased region" description="Basic and acidic residues" evidence="9">
    <location>
        <begin position="218"/>
        <end position="245"/>
    </location>
</feature>
<feature type="compositionally biased region" description="Basic and acidic residues" evidence="9">
    <location>
        <begin position="92"/>
        <end position="101"/>
    </location>
</feature>
<name>K1QJR1_MAGGI</name>
<feature type="region of interest" description="Disordered" evidence="9">
    <location>
        <begin position="1152"/>
        <end position="1174"/>
    </location>
</feature>
<dbReference type="Gene3D" id="2.40.50.700">
    <property type="match status" value="1"/>
</dbReference>
<dbReference type="InterPro" id="IPR001900">
    <property type="entry name" value="RNase_II/R"/>
</dbReference>
<dbReference type="GO" id="GO:0000956">
    <property type="term" value="P:nuclear-transcribed mRNA catabolic process"/>
    <property type="evidence" value="ECO:0007669"/>
    <property type="project" value="UniProtKB-UniRule"/>
</dbReference>
<feature type="region of interest" description="Disordered" evidence="9">
    <location>
        <begin position="179"/>
        <end position="371"/>
    </location>
</feature>
<dbReference type="FunCoup" id="K1QJR1">
    <property type="interactions" value="1623"/>
</dbReference>
<organism evidence="11">
    <name type="scientific">Magallana gigas</name>
    <name type="common">Pacific oyster</name>
    <name type="synonym">Crassostrea gigas</name>
    <dbReference type="NCBI Taxonomy" id="29159"/>
    <lineage>
        <taxon>Eukaryota</taxon>
        <taxon>Metazoa</taxon>
        <taxon>Spiralia</taxon>
        <taxon>Lophotrochozoa</taxon>
        <taxon>Mollusca</taxon>
        <taxon>Bivalvia</taxon>
        <taxon>Autobranchia</taxon>
        <taxon>Pteriomorphia</taxon>
        <taxon>Ostreida</taxon>
        <taxon>Ostreoidea</taxon>
        <taxon>Ostreidae</taxon>
        <taxon>Magallana</taxon>
    </lineage>
</organism>
<feature type="binding site" evidence="8">
    <location>
        <position position="696"/>
    </location>
    <ligand>
        <name>Mg(2+)</name>
        <dbReference type="ChEBI" id="CHEBI:18420"/>
    </ligand>
</feature>
<keyword evidence="5 8" id="KW-0269">Exonuclease</keyword>
<dbReference type="InterPro" id="IPR012340">
    <property type="entry name" value="NA-bd_OB-fold"/>
</dbReference>
<evidence type="ECO:0000256" key="2">
    <source>
        <dbReference type="ARBA" id="ARBA00022722"/>
    </source>
</evidence>
<dbReference type="GO" id="GO:1990074">
    <property type="term" value="P:polyuridylation-dependent mRNA catabolic process"/>
    <property type="evidence" value="ECO:0007669"/>
    <property type="project" value="UniProtKB-UniRule"/>
</dbReference>
<gene>
    <name evidence="11" type="ORF">CGI_10019733</name>
</gene>